<dbReference type="EMBL" id="KZ613502">
    <property type="protein sequence ID" value="PMD16933.1"/>
    <property type="molecule type" value="Genomic_DNA"/>
</dbReference>
<accession>A0A2J6PSC5</accession>
<organism evidence="1 2">
    <name type="scientific">Hyaloscypha hepaticicola</name>
    <dbReference type="NCBI Taxonomy" id="2082293"/>
    <lineage>
        <taxon>Eukaryota</taxon>
        <taxon>Fungi</taxon>
        <taxon>Dikarya</taxon>
        <taxon>Ascomycota</taxon>
        <taxon>Pezizomycotina</taxon>
        <taxon>Leotiomycetes</taxon>
        <taxon>Helotiales</taxon>
        <taxon>Hyaloscyphaceae</taxon>
        <taxon>Hyaloscypha</taxon>
    </lineage>
</organism>
<dbReference type="OrthoDB" id="4583262at2759"/>
<reference evidence="1 2" key="1">
    <citation type="submission" date="2016-05" db="EMBL/GenBank/DDBJ databases">
        <title>A degradative enzymes factory behind the ericoid mycorrhizal symbiosis.</title>
        <authorList>
            <consortium name="DOE Joint Genome Institute"/>
            <person name="Martino E."/>
            <person name="Morin E."/>
            <person name="Grelet G."/>
            <person name="Kuo A."/>
            <person name="Kohler A."/>
            <person name="Daghino S."/>
            <person name="Barry K."/>
            <person name="Choi C."/>
            <person name="Cichocki N."/>
            <person name="Clum A."/>
            <person name="Copeland A."/>
            <person name="Hainaut M."/>
            <person name="Haridas S."/>
            <person name="Labutti K."/>
            <person name="Lindquist E."/>
            <person name="Lipzen A."/>
            <person name="Khouja H.-R."/>
            <person name="Murat C."/>
            <person name="Ohm R."/>
            <person name="Olson A."/>
            <person name="Spatafora J."/>
            <person name="Veneault-Fourrey C."/>
            <person name="Henrissat B."/>
            <person name="Grigoriev I."/>
            <person name="Martin F."/>
            <person name="Perotto S."/>
        </authorList>
    </citation>
    <scope>NUCLEOTIDE SEQUENCE [LARGE SCALE GENOMIC DNA]</scope>
    <source>
        <strain evidence="1 2">UAMH 7357</strain>
    </source>
</reference>
<gene>
    <name evidence="1" type="ORF">NA56DRAFT_282513</name>
</gene>
<keyword evidence="2" id="KW-1185">Reference proteome</keyword>
<name>A0A2J6PSC5_9HELO</name>
<dbReference type="AlphaFoldDB" id="A0A2J6PSC5"/>
<evidence type="ECO:0000313" key="1">
    <source>
        <dbReference type="EMBL" id="PMD16933.1"/>
    </source>
</evidence>
<dbReference type="Proteomes" id="UP000235672">
    <property type="component" value="Unassembled WGS sequence"/>
</dbReference>
<sequence length="190" mass="21190">MVSIALNTARLPLVYNSHANTIKEVIWIMALLTITSGDVQPLVMDGTTATKLKMPDNDGTRTITSWVEQPIVLTIPSSKRIPHIDKHSITAITREYIELDILLFTDLPEKPSQASMEKTSVLVKTHFLKELNHSISTGGSEEAQGAHQFLQGNSISHDFIQTWLALALDCGIEWIKRLPSELIEQTAGWY</sequence>
<dbReference type="STRING" id="1745343.A0A2J6PSC5"/>
<evidence type="ECO:0000313" key="2">
    <source>
        <dbReference type="Proteomes" id="UP000235672"/>
    </source>
</evidence>
<protein>
    <submittedName>
        <fullName evidence="1">Uncharacterized protein</fullName>
    </submittedName>
</protein>
<proteinExistence type="predicted"/>